<dbReference type="NCBIfam" id="TIGR02937">
    <property type="entry name" value="sigma70-ECF"/>
    <property type="match status" value="1"/>
</dbReference>
<dbReference type="Gene3D" id="1.10.1740.10">
    <property type="match status" value="1"/>
</dbReference>
<comment type="caution">
    <text evidence="9">The sequence shown here is derived from an EMBL/GenBank/DDBJ whole genome shotgun (WGS) entry which is preliminary data.</text>
</comment>
<dbReference type="Pfam" id="PF04542">
    <property type="entry name" value="Sigma70_r2"/>
    <property type="match status" value="1"/>
</dbReference>
<dbReference type="GO" id="GO:0003677">
    <property type="term" value="F:DNA binding"/>
    <property type="evidence" value="ECO:0007669"/>
    <property type="project" value="UniProtKB-KW"/>
</dbReference>
<comment type="similarity">
    <text evidence="1 6">Belongs to the sigma-70 factor family. ECF subfamily.</text>
</comment>
<evidence type="ECO:0000256" key="5">
    <source>
        <dbReference type="ARBA" id="ARBA00023163"/>
    </source>
</evidence>
<evidence type="ECO:0000256" key="2">
    <source>
        <dbReference type="ARBA" id="ARBA00023015"/>
    </source>
</evidence>
<evidence type="ECO:0000259" key="7">
    <source>
        <dbReference type="Pfam" id="PF04542"/>
    </source>
</evidence>
<dbReference type="Gene3D" id="1.10.10.10">
    <property type="entry name" value="Winged helix-like DNA-binding domain superfamily/Winged helix DNA-binding domain"/>
    <property type="match status" value="1"/>
</dbReference>
<dbReference type="AlphaFoldDB" id="A0A7W6ERT3"/>
<keyword evidence="10" id="KW-1185">Reference proteome</keyword>
<dbReference type="InterPro" id="IPR013249">
    <property type="entry name" value="RNA_pol_sigma70_r4_t2"/>
</dbReference>
<dbReference type="CDD" id="cd06171">
    <property type="entry name" value="Sigma70_r4"/>
    <property type="match status" value="1"/>
</dbReference>
<dbReference type="GO" id="GO:0006352">
    <property type="term" value="P:DNA-templated transcription initiation"/>
    <property type="evidence" value="ECO:0007669"/>
    <property type="project" value="InterPro"/>
</dbReference>
<name>A0A7W6ERT3_9BACT</name>
<dbReference type="InterPro" id="IPR036388">
    <property type="entry name" value="WH-like_DNA-bd_sf"/>
</dbReference>
<keyword evidence="2 6" id="KW-0805">Transcription regulation</keyword>
<dbReference type="PANTHER" id="PTHR43133">
    <property type="entry name" value="RNA POLYMERASE ECF-TYPE SIGMA FACTO"/>
    <property type="match status" value="1"/>
</dbReference>
<keyword evidence="5 6" id="KW-0804">Transcription</keyword>
<evidence type="ECO:0000256" key="4">
    <source>
        <dbReference type="ARBA" id="ARBA00023125"/>
    </source>
</evidence>
<dbReference type="InterPro" id="IPR013325">
    <property type="entry name" value="RNA_pol_sigma_r2"/>
</dbReference>
<dbReference type="SUPFAM" id="SSF88946">
    <property type="entry name" value="Sigma2 domain of RNA polymerase sigma factors"/>
    <property type="match status" value="1"/>
</dbReference>
<organism evidence="9 10">
    <name type="scientific">Runella defluvii</name>
    <dbReference type="NCBI Taxonomy" id="370973"/>
    <lineage>
        <taxon>Bacteria</taxon>
        <taxon>Pseudomonadati</taxon>
        <taxon>Bacteroidota</taxon>
        <taxon>Cytophagia</taxon>
        <taxon>Cytophagales</taxon>
        <taxon>Spirosomataceae</taxon>
        <taxon>Runella</taxon>
    </lineage>
</organism>
<evidence type="ECO:0000256" key="1">
    <source>
        <dbReference type="ARBA" id="ARBA00010641"/>
    </source>
</evidence>
<feature type="domain" description="RNA polymerase sigma-70 region 2" evidence="7">
    <location>
        <begin position="23"/>
        <end position="88"/>
    </location>
</feature>
<dbReference type="GO" id="GO:0016987">
    <property type="term" value="F:sigma factor activity"/>
    <property type="evidence" value="ECO:0007669"/>
    <property type="project" value="UniProtKB-KW"/>
</dbReference>
<dbReference type="EMBL" id="JACIBY010000008">
    <property type="protein sequence ID" value="MBB3839908.1"/>
    <property type="molecule type" value="Genomic_DNA"/>
</dbReference>
<dbReference type="InterPro" id="IPR000838">
    <property type="entry name" value="RNA_pol_sigma70_ECF_CS"/>
</dbReference>
<reference evidence="9 10" key="1">
    <citation type="submission" date="2020-08" db="EMBL/GenBank/DDBJ databases">
        <title>Genomic Encyclopedia of Type Strains, Phase IV (KMG-IV): sequencing the most valuable type-strain genomes for metagenomic binning, comparative biology and taxonomic classification.</title>
        <authorList>
            <person name="Goeker M."/>
        </authorList>
    </citation>
    <scope>NUCLEOTIDE SEQUENCE [LARGE SCALE GENOMIC DNA]</scope>
    <source>
        <strain evidence="9 10">DSM 17976</strain>
    </source>
</reference>
<dbReference type="InterPro" id="IPR013324">
    <property type="entry name" value="RNA_pol_sigma_r3/r4-like"/>
</dbReference>
<evidence type="ECO:0000259" key="8">
    <source>
        <dbReference type="Pfam" id="PF08281"/>
    </source>
</evidence>
<dbReference type="RefSeq" id="WP_183976553.1">
    <property type="nucleotide sequence ID" value="NZ_JACIBY010000008.1"/>
</dbReference>
<dbReference type="InterPro" id="IPR014284">
    <property type="entry name" value="RNA_pol_sigma-70_dom"/>
</dbReference>
<dbReference type="Pfam" id="PF08281">
    <property type="entry name" value="Sigma70_r4_2"/>
    <property type="match status" value="1"/>
</dbReference>
<evidence type="ECO:0000313" key="10">
    <source>
        <dbReference type="Proteomes" id="UP000541352"/>
    </source>
</evidence>
<dbReference type="PROSITE" id="PS01063">
    <property type="entry name" value="SIGMA70_ECF"/>
    <property type="match status" value="1"/>
</dbReference>
<accession>A0A7W6ERT3</accession>
<gene>
    <name evidence="9" type="ORF">FHS57_003919</name>
</gene>
<keyword evidence="4 6" id="KW-0238">DNA-binding</keyword>
<proteinExistence type="inferred from homology"/>
<dbReference type="Proteomes" id="UP000541352">
    <property type="component" value="Unassembled WGS sequence"/>
</dbReference>
<keyword evidence="3 6" id="KW-0731">Sigma factor</keyword>
<sequence length="183" mass="21665">MEQQDYKYIDQVLKGDHRAYAYLVDKYKYMVYTIAVKMVENEAEAEDIAQEVFIKAYRQLYRFERRSKFSTWLYTIAYRTAASKLKENALDTAPLTDELSDTYWSEETSTEAPPMEASEQQRFVRDAISQLPKLEAVVVTLYYLDERSVKEIQEITGLTAENIKIRLFRARKKLEHSLRFLLE</sequence>
<dbReference type="SUPFAM" id="SSF88659">
    <property type="entry name" value="Sigma3 and sigma4 domains of RNA polymerase sigma factors"/>
    <property type="match status" value="1"/>
</dbReference>
<feature type="domain" description="RNA polymerase sigma factor 70 region 4 type 2" evidence="8">
    <location>
        <begin position="124"/>
        <end position="174"/>
    </location>
</feature>
<evidence type="ECO:0000313" key="9">
    <source>
        <dbReference type="EMBL" id="MBB3839908.1"/>
    </source>
</evidence>
<dbReference type="InterPro" id="IPR007627">
    <property type="entry name" value="RNA_pol_sigma70_r2"/>
</dbReference>
<evidence type="ECO:0000256" key="6">
    <source>
        <dbReference type="RuleBase" id="RU000716"/>
    </source>
</evidence>
<dbReference type="InterPro" id="IPR039425">
    <property type="entry name" value="RNA_pol_sigma-70-like"/>
</dbReference>
<dbReference type="PANTHER" id="PTHR43133:SF45">
    <property type="entry name" value="RNA POLYMERASE ECF-TYPE SIGMA FACTOR"/>
    <property type="match status" value="1"/>
</dbReference>
<protein>
    <recommendedName>
        <fullName evidence="6">RNA polymerase sigma factor</fullName>
    </recommendedName>
</protein>
<evidence type="ECO:0000256" key="3">
    <source>
        <dbReference type="ARBA" id="ARBA00023082"/>
    </source>
</evidence>